<dbReference type="InterPro" id="IPR050177">
    <property type="entry name" value="Lipid_A_modif_metabolic_enz"/>
</dbReference>
<evidence type="ECO:0000313" key="2">
    <source>
        <dbReference type="EMBL" id="ADY34887.1"/>
    </source>
</evidence>
<evidence type="ECO:0000259" key="1">
    <source>
        <dbReference type="Pfam" id="PF01370"/>
    </source>
</evidence>
<proteinExistence type="predicted"/>
<dbReference type="OrthoDB" id="9776016at2"/>
<name>F0R6X0_PHOSB</name>
<keyword evidence="3" id="KW-1185">Reference proteome</keyword>
<dbReference type="Pfam" id="PF01370">
    <property type="entry name" value="Epimerase"/>
    <property type="match status" value="1"/>
</dbReference>
<dbReference type="InterPro" id="IPR036291">
    <property type="entry name" value="NAD(P)-bd_dom_sf"/>
</dbReference>
<dbReference type="HOGENOM" id="CLU_065334_0_0_10"/>
<dbReference type="AlphaFoldDB" id="F0R6X0"/>
<dbReference type="RefSeq" id="WP_013616349.1">
    <property type="nucleotide sequence ID" value="NC_015164.1"/>
</dbReference>
<dbReference type="Proteomes" id="UP000007486">
    <property type="component" value="Chromosome"/>
</dbReference>
<dbReference type="KEGG" id="bsa:Bacsa_0279"/>
<dbReference type="eggNOG" id="COG0451">
    <property type="taxonomic scope" value="Bacteria"/>
</dbReference>
<gene>
    <name evidence="2" type="ordered locus">Bacsa_0279</name>
</gene>
<dbReference type="Gene3D" id="3.40.50.720">
    <property type="entry name" value="NAD(P)-binding Rossmann-like Domain"/>
    <property type="match status" value="1"/>
</dbReference>
<dbReference type="EMBL" id="CP002530">
    <property type="protein sequence ID" value="ADY34887.1"/>
    <property type="molecule type" value="Genomic_DNA"/>
</dbReference>
<organism evidence="2 3">
    <name type="scientific">Phocaeicola salanitronis (strain DSM 18170 / JCM 13657 / CCUG 60908 / BL78)</name>
    <name type="common">Bacteroides salanitronis</name>
    <dbReference type="NCBI Taxonomy" id="667015"/>
    <lineage>
        <taxon>Bacteria</taxon>
        <taxon>Pseudomonadati</taxon>
        <taxon>Bacteroidota</taxon>
        <taxon>Bacteroidia</taxon>
        <taxon>Bacteroidales</taxon>
        <taxon>Bacteroidaceae</taxon>
        <taxon>Phocaeicola</taxon>
    </lineage>
</organism>
<protein>
    <submittedName>
        <fullName evidence="2">NAD-dependent epimerase/dehydratase</fullName>
    </submittedName>
</protein>
<accession>F0R6X0</accession>
<sequence length="355" mass="41483">MKILILGGTGAMGKHLVQKMKGTNNQVAVTSRRFFADKENISFIQGNAHDLDFVDNLLSRDFDVIVDFMAYGTEEFKLRYKKILENCGQYIFMSSSRVYADSEQALTEKSPRLLDVCTDKEYLVTDEYALAKARQENLLRSSGRKNYTIIRPYITYSENRLQLGVLEKESWLYRALKGRTIVFSNDIAYKYTTLTYGMDVASAIVQLIGNEKAYGETFHITSNQSYPWEKVLSWYLDAIEQYSGVRPRVKMEEKSSNLKSDRTKYQVKYDRYYNRRFDNGKISKFVDTSLFIAAKTGLLQCMDSFIKNQSFLYIDWKREAYYDRLAGECASIKEMPTLKQKIKYLIFRYIIFPYK</sequence>
<dbReference type="SUPFAM" id="SSF51735">
    <property type="entry name" value="NAD(P)-binding Rossmann-fold domains"/>
    <property type="match status" value="1"/>
</dbReference>
<feature type="domain" description="NAD-dependent epimerase/dehydratase" evidence="1">
    <location>
        <begin position="3"/>
        <end position="218"/>
    </location>
</feature>
<dbReference type="STRING" id="667015.Bacsa_0279"/>
<dbReference type="InterPro" id="IPR001509">
    <property type="entry name" value="Epimerase_deHydtase"/>
</dbReference>
<reference evidence="2 3" key="1">
    <citation type="journal article" date="2011" name="Stand. Genomic Sci.">
        <title>Complete genome sequence of Bacteroides salanitronis type strain (BL78).</title>
        <authorList>
            <person name="Gronow S."/>
            <person name="Held B."/>
            <person name="Lucas S."/>
            <person name="Lapidus A."/>
            <person name="Del Rio T.G."/>
            <person name="Nolan M."/>
            <person name="Tice H."/>
            <person name="Deshpande S."/>
            <person name="Cheng J.F."/>
            <person name="Pitluck S."/>
            <person name="Liolios K."/>
            <person name="Pagani I."/>
            <person name="Ivanova N."/>
            <person name="Mavromatis K."/>
            <person name="Pati A."/>
            <person name="Tapia R."/>
            <person name="Han C."/>
            <person name="Goodwin L."/>
            <person name="Chen A."/>
            <person name="Palaniappan K."/>
            <person name="Land M."/>
            <person name="Hauser L."/>
            <person name="Chang Y.J."/>
            <person name="Jeffries C.D."/>
            <person name="Brambilla E.M."/>
            <person name="Rohde M."/>
            <person name="Goker M."/>
            <person name="Detter J.C."/>
            <person name="Woyke T."/>
            <person name="Bristow J."/>
            <person name="Markowitz V."/>
            <person name="Hugenholtz P."/>
            <person name="Kyrpides N.C."/>
            <person name="Klenk H.P."/>
            <person name="Eisen J.A."/>
        </authorList>
    </citation>
    <scope>NUCLEOTIDE SEQUENCE [LARGE SCALE GENOMIC DNA]</scope>
    <source>
        <strain evidence="2 3">DSM 18170</strain>
    </source>
</reference>
<dbReference type="PANTHER" id="PTHR43245">
    <property type="entry name" value="BIFUNCTIONAL POLYMYXIN RESISTANCE PROTEIN ARNA"/>
    <property type="match status" value="1"/>
</dbReference>
<evidence type="ECO:0000313" key="3">
    <source>
        <dbReference type="Proteomes" id="UP000007486"/>
    </source>
</evidence>